<evidence type="ECO:0000313" key="4">
    <source>
        <dbReference type="Proteomes" id="UP000274822"/>
    </source>
</evidence>
<evidence type="ECO:0000313" key="3">
    <source>
        <dbReference type="EMBL" id="RUS34856.1"/>
    </source>
</evidence>
<proteinExistence type="predicted"/>
<accession>A0A433QYK3</accession>
<dbReference type="AlphaFoldDB" id="A0A433QYK3"/>
<evidence type="ECO:0000256" key="1">
    <source>
        <dbReference type="SAM" id="SignalP"/>
    </source>
</evidence>
<dbReference type="SUPFAM" id="SSF52949">
    <property type="entry name" value="Macro domain-like"/>
    <property type="match status" value="1"/>
</dbReference>
<feature type="signal peptide" evidence="1">
    <location>
        <begin position="1"/>
        <end position="15"/>
    </location>
</feature>
<evidence type="ECO:0000259" key="2">
    <source>
        <dbReference type="Pfam" id="PF14519"/>
    </source>
</evidence>
<organism evidence="3 4">
    <name type="scientific">Jimgerdemannia flammicorona</name>
    <dbReference type="NCBI Taxonomy" id="994334"/>
    <lineage>
        <taxon>Eukaryota</taxon>
        <taxon>Fungi</taxon>
        <taxon>Fungi incertae sedis</taxon>
        <taxon>Mucoromycota</taxon>
        <taxon>Mucoromycotina</taxon>
        <taxon>Endogonomycetes</taxon>
        <taxon>Endogonales</taxon>
        <taxon>Endogonaceae</taxon>
        <taxon>Jimgerdemannia</taxon>
    </lineage>
</organism>
<dbReference type="EMBL" id="RBNJ01000311">
    <property type="protein sequence ID" value="RUS34856.1"/>
    <property type="molecule type" value="Genomic_DNA"/>
</dbReference>
<name>A0A433QYK3_9FUNG</name>
<protein>
    <recommendedName>
        <fullName evidence="2">Macro-like domain-containing protein</fullName>
    </recommendedName>
</protein>
<feature type="domain" description="Macro-like" evidence="2">
    <location>
        <begin position="31"/>
        <end position="228"/>
    </location>
</feature>
<dbReference type="Pfam" id="PF14519">
    <property type="entry name" value="Macro_2"/>
    <property type="match status" value="1"/>
</dbReference>
<keyword evidence="4" id="KW-1185">Reference proteome</keyword>
<reference evidence="3 4" key="1">
    <citation type="journal article" date="2018" name="New Phytol.">
        <title>Phylogenomics of Endogonaceae and evolution of mycorrhizas within Mucoromycota.</title>
        <authorList>
            <person name="Chang Y."/>
            <person name="Desiro A."/>
            <person name="Na H."/>
            <person name="Sandor L."/>
            <person name="Lipzen A."/>
            <person name="Clum A."/>
            <person name="Barry K."/>
            <person name="Grigoriev I.V."/>
            <person name="Martin F.M."/>
            <person name="Stajich J.E."/>
            <person name="Smith M.E."/>
            <person name="Bonito G."/>
            <person name="Spatafora J.W."/>
        </authorList>
    </citation>
    <scope>NUCLEOTIDE SEQUENCE [LARGE SCALE GENOMIC DNA]</scope>
    <source>
        <strain evidence="3 4">AD002</strain>
    </source>
</reference>
<gene>
    <name evidence="3" type="ORF">BC938DRAFT_478139</name>
</gene>
<keyword evidence="1" id="KW-0732">Signal</keyword>
<feature type="chain" id="PRO_5019056432" description="Macro-like domain-containing protein" evidence="1">
    <location>
        <begin position="16"/>
        <end position="279"/>
    </location>
</feature>
<sequence length="279" mass="30803">MATPYLLLVLHLTMAQESGSSSSDPPPWAFHIFLCDIKSKLCNEWKEEFTKTPLQQVNAPDAANQSRITYSIHETRIEELVQEVTAQCIMSPANGFGLMDGGVDMNLSEMYGGTAVMVPHWAGQQNTATCCIIDLDSLRTLLPDGSRLPRYLAHTPTMRTPKTLDPDDDLVYRSTWSILTSIRRHNMTLGAGDVRIDAVILMGLGTAVGRLPAKVCATQMAIACQHFIEAPANGNPDKDVNTSLGKYFRTWHYAFEIEAQVNDAVENGKREDTTARVTS</sequence>
<comment type="caution">
    <text evidence="3">The sequence shown here is derived from an EMBL/GenBank/DDBJ whole genome shotgun (WGS) entry which is preliminary data.</text>
</comment>
<dbReference type="Proteomes" id="UP000274822">
    <property type="component" value="Unassembled WGS sequence"/>
</dbReference>
<dbReference type="Gene3D" id="3.40.220.10">
    <property type="entry name" value="Leucine Aminopeptidase, subunit E, domain 1"/>
    <property type="match status" value="1"/>
</dbReference>
<dbReference type="InterPro" id="IPR028071">
    <property type="entry name" value="Macro-like_dom"/>
</dbReference>
<dbReference type="InterPro" id="IPR043472">
    <property type="entry name" value="Macro_dom-like"/>
</dbReference>